<dbReference type="EC" id="2.5.1.56" evidence="2"/>
<dbReference type="PANTHER" id="PTHR42966">
    <property type="entry name" value="N-ACETYLNEURAMINATE SYNTHASE"/>
    <property type="match status" value="1"/>
</dbReference>
<reference evidence="2 3" key="1">
    <citation type="submission" date="2020-08" db="EMBL/GenBank/DDBJ databases">
        <title>Genomic Encyclopedia of Type Strains, Phase IV (KMG-IV): sequencing the most valuable type-strain genomes for metagenomic binning, comparative biology and taxonomic classification.</title>
        <authorList>
            <person name="Goeker M."/>
        </authorList>
    </citation>
    <scope>NUCLEOTIDE SEQUENCE [LARGE SCALE GENOMIC DNA]</scope>
    <source>
        <strain evidence="2 3">DSM 25335</strain>
    </source>
</reference>
<dbReference type="Proteomes" id="UP000566663">
    <property type="component" value="Unassembled WGS sequence"/>
</dbReference>
<dbReference type="InterPro" id="IPR006190">
    <property type="entry name" value="SAF_AFP_Neu5Ac"/>
</dbReference>
<keyword evidence="3" id="KW-1185">Reference proteome</keyword>
<dbReference type="EMBL" id="JACHFZ010000004">
    <property type="protein sequence ID" value="MBB5292658.1"/>
    <property type="molecule type" value="Genomic_DNA"/>
</dbReference>
<dbReference type="Pfam" id="PF08666">
    <property type="entry name" value="SAF"/>
    <property type="match status" value="1"/>
</dbReference>
<protein>
    <submittedName>
        <fullName evidence="2">N-acetylneuraminate synthase</fullName>
        <ecNumber evidence="2">2.5.1.56</ecNumber>
    </submittedName>
</protein>
<organism evidence="2 3">
    <name type="scientific">Brevundimonas basaltis</name>
    <dbReference type="NCBI Taxonomy" id="472166"/>
    <lineage>
        <taxon>Bacteria</taxon>
        <taxon>Pseudomonadati</taxon>
        <taxon>Pseudomonadota</taxon>
        <taxon>Alphaproteobacteria</taxon>
        <taxon>Caulobacterales</taxon>
        <taxon>Caulobacteraceae</taxon>
        <taxon>Brevundimonas</taxon>
    </lineage>
</organism>
<evidence type="ECO:0000313" key="2">
    <source>
        <dbReference type="EMBL" id="MBB5292658.1"/>
    </source>
</evidence>
<dbReference type="InterPro" id="IPR013785">
    <property type="entry name" value="Aldolase_TIM"/>
</dbReference>
<dbReference type="InterPro" id="IPR051690">
    <property type="entry name" value="PseI-like"/>
</dbReference>
<dbReference type="GO" id="GO:0047444">
    <property type="term" value="F:N-acylneuraminate-9-phosphate synthase activity"/>
    <property type="evidence" value="ECO:0007669"/>
    <property type="project" value="TreeGrafter"/>
</dbReference>
<dbReference type="InterPro" id="IPR013974">
    <property type="entry name" value="SAF"/>
</dbReference>
<dbReference type="CDD" id="cd11615">
    <property type="entry name" value="SAF_NeuB_like"/>
    <property type="match status" value="1"/>
</dbReference>
<accession>A0A7W8I0V0</accession>
<dbReference type="SUPFAM" id="SSF51269">
    <property type="entry name" value="AFP III-like domain"/>
    <property type="match status" value="1"/>
</dbReference>
<sequence length="364" mass="38542">MTEPVLIIAEAGVNHDGSLEDAGRMIDVAAEAGADVVKFQTFEPEAVLTVRAMKAAYQATNTGEGGTQLDMVRRLALSRDDHRALADRCEKRGVRFMSTAFDMGSLEFLSGLDMPAVKIPSGDLTWGAMLLAAARVGPPLIVSTGMATLAEVRAALAVIAFGLTRDGDPGGADDLDQAFADGQAALRERVTLLHCTTEYPAPLEAINLRAMTTMAETFGLRVGYSDHSLGQTVAIAAVARGACVIEKHFTLSRGRPGPDHPASLEPDELAAMVRSIRDVETALGRAEKQPAPAELGNLAIARRALVAARSIRKGEVLTPDAVTAKRPADGLSPMDQWRLIGTVAQRDYAPNNALEEPGEGQGRP</sequence>
<dbReference type="Gene3D" id="3.20.20.70">
    <property type="entry name" value="Aldolase class I"/>
    <property type="match status" value="1"/>
</dbReference>
<feature type="domain" description="AFP-like" evidence="1">
    <location>
        <begin position="304"/>
        <end position="354"/>
    </location>
</feature>
<dbReference type="PANTHER" id="PTHR42966:SF1">
    <property type="entry name" value="SIALIC ACID SYNTHASE"/>
    <property type="match status" value="1"/>
</dbReference>
<dbReference type="RefSeq" id="WP_183255235.1">
    <property type="nucleotide sequence ID" value="NZ_BAAAFF010000001.1"/>
</dbReference>
<evidence type="ECO:0000259" key="1">
    <source>
        <dbReference type="PROSITE" id="PS50844"/>
    </source>
</evidence>
<dbReference type="Gene3D" id="3.90.1210.10">
    <property type="entry name" value="Antifreeze-like/N-acetylneuraminic acid synthase C-terminal domain"/>
    <property type="match status" value="1"/>
</dbReference>
<evidence type="ECO:0000313" key="3">
    <source>
        <dbReference type="Proteomes" id="UP000566663"/>
    </source>
</evidence>
<dbReference type="InterPro" id="IPR057736">
    <property type="entry name" value="SAF_PseI/NeuA/NeuB"/>
</dbReference>
<dbReference type="GO" id="GO:0016051">
    <property type="term" value="P:carbohydrate biosynthetic process"/>
    <property type="evidence" value="ECO:0007669"/>
    <property type="project" value="InterPro"/>
</dbReference>
<dbReference type="AlphaFoldDB" id="A0A7W8I0V0"/>
<dbReference type="InterPro" id="IPR013132">
    <property type="entry name" value="PseI/NeuA/B-like_N"/>
</dbReference>
<proteinExistence type="predicted"/>
<gene>
    <name evidence="2" type="ORF">HNQ67_002182</name>
</gene>
<dbReference type="Pfam" id="PF03102">
    <property type="entry name" value="NeuB"/>
    <property type="match status" value="1"/>
</dbReference>
<comment type="caution">
    <text evidence="2">The sequence shown here is derived from an EMBL/GenBank/DDBJ whole genome shotgun (WGS) entry which is preliminary data.</text>
</comment>
<dbReference type="PROSITE" id="PS50844">
    <property type="entry name" value="AFP_LIKE"/>
    <property type="match status" value="1"/>
</dbReference>
<dbReference type="NCBIfam" id="TIGR03569">
    <property type="entry name" value="NeuB_NnaB"/>
    <property type="match status" value="1"/>
</dbReference>
<dbReference type="InterPro" id="IPR036732">
    <property type="entry name" value="AFP_Neu5c_C_sf"/>
</dbReference>
<dbReference type="GO" id="GO:0050462">
    <property type="term" value="F:N-acetylneuraminate synthase activity"/>
    <property type="evidence" value="ECO:0007669"/>
    <property type="project" value="UniProtKB-EC"/>
</dbReference>
<keyword evidence="2" id="KW-0808">Transferase</keyword>
<dbReference type="SUPFAM" id="SSF51569">
    <property type="entry name" value="Aldolase"/>
    <property type="match status" value="1"/>
</dbReference>
<name>A0A7W8I0V0_9CAUL</name>
<dbReference type="InterPro" id="IPR020007">
    <property type="entry name" value="NeuB/NeuA"/>
</dbReference>
<dbReference type="SMART" id="SM00858">
    <property type="entry name" value="SAF"/>
    <property type="match status" value="1"/>
</dbReference>